<comment type="caution">
    <text evidence="2">The sequence shown here is derived from an EMBL/GenBank/DDBJ whole genome shotgun (WGS) entry which is preliminary data.</text>
</comment>
<reference evidence="2 3" key="1">
    <citation type="submission" date="2013-01" db="EMBL/GenBank/DDBJ databases">
        <title>The Genome Sequence of Clostridium clostridioforme 90A8.</title>
        <authorList>
            <consortium name="The Broad Institute Genome Sequencing Platform"/>
            <person name="Earl A."/>
            <person name="Ward D."/>
            <person name="Feldgarden M."/>
            <person name="Gevers D."/>
            <person name="Courvalin P."/>
            <person name="Lambert T."/>
            <person name="Walker B."/>
            <person name="Young S.K."/>
            <person name="Zeng Q."/>
            <person name="Gargeya S."/>
            <person name="Fitzgerald M."/>
            <person name="Haas B."/>
            <person name="Abouelleil A."/>
            <person name="Alvarado L."/>
            <person name="Arachchi H.M."/>
            <person name="Berlin A.M."/>
            <person name="Chapman S.B."/>
            <person name="Dewar J."/>
            <person name="Goldberg J."/>
            <person name="Griggs A."/>
            <person name="Gujja S."/>
            <person name="Hansen M."/>
            <person name="Howarth C."/>
            <person name="Imamovic A."/>
            <person name="Larimer J."/>
            <person name="McCowan C."/>
            <person name="Murphy C."/>
            <person name="Neiman D."/>
            <person name="Pearson M."/>
            <person name="Priest M."/>
            <person name="Roberts A."/>
            <person name="Saif S."/>
            <person name="Shea T."/>
            <person name="Sisk P."/>
            <person name="Sykes S."/>
            <person name="Wortman J."/>
            <person name="Nusbaum C."/>
            <person name="Birren B."/>
        </authorList>
    </citation>
    <scope>NUCLEOTIDE SEQUENCE [LARGE SCALE GENOMIC DNA]</scope>
    <source>
        <strain evidence="2 3">90A8</strain>
    </source>
</reference>
<feature type="transmembrane region" description="Helical" evidence="1">
    <location>
        <begin position="32"/>
        <end position="53"/>
    </location>
</feature>
<sequence length="60" mass="7122">MTRPLTDLELRYTGMMSENLLAAYHRGDRIAVIWRLQVFTLSFRHLLVTIIMLPKVFMKL</sequence>
<evidence type="ECO:0000256" key="1">
    <source>
        <dbReference type="SAM" id="Phobius"/>
    </source>
</evidence>
<gene>
    <name evidence="2" type="ORF">HMPREF1090_04141</name>
</gene>
<keyword evidence="1" id="KW-0812">Transmembrane</keyword>
<evidence type="ECO:0000313" key="3">
    <source>
        <dbReference type="Proteomes" id="UP000013085"/>
    </source>
</evidence>
<organism evidence="2 3">
    <name type="scientific">[Clostridium] clostridioforme 90A8</name>
    <dbReference type="NCBI Taxonomy" id="999408"/>
    <lineage>
        <taxon>Bacteria</taxon>
        <taxon>Bacillati</taxon>
        <taxon>Bacillota</taxon>
        <taxon>Clostridia</taxon>
        <taxon>Lachnospirales</taxon>
        <taxon>Lachnospiraceae</taxon>
        <taxon>Enterocloster</taxon>
    </lineage>
</organism>
<dbReference type="AlphaFoldDB" id="A0A0E2H6Q9"/>
<dbReference type="Proteomes" id="UP000013085">
    <property type="component" value="Unassembled WGS sequence"/>
</dbReference>
<keyword evidence="1" id="KW-1133">Transmembrane helix</keyword>
<keyword evidence="1" id="KW-0472">Membrane</keyword>
<accession>A0A0E2H6Q9</accession>
<protein>
    <submittedName>
        <fullName evidence="2">Uncharacterized protein</fullName>
    </submittedName>
</protein>
<name>A0A0E2H6Q9_9FIRM</name>
<proteinExistence type="predicted"/>
<dbReference type="EMBL" id="AGYR01000044">
    <property type="protein sequence ID" value="ENZ11109.1"/>
    <property type="molecule type" value="Genomic_DNA"/>
</dbReference>
<evidence type="ECO:0000313" key="2">
    <source>
        <dbReference type="EMBL" id="ENZ11109.1"/>
    </source>
</evidence>
<dbReference type="HOGENOM" id="CLU_2933106_0_0_9"/>